<dbReference type="EMBL" id="AQRA01000006">
    <property type="protein sequence ID" value="EZH73099.1"/>
    <property type="molecule type" value="Genomic_DNA"/>
</dbReference>
<evidence type="ECO:0000313" key="1">
    <source>
        <dbReference type="EMBL" id="EZH73099.1"/>
    </source>
</evidence>
<gene>
    <name evidence="1" type="ORF">ATO12_19000</name>
</gene>
<dbReference type="eggNOG" id="ENOG503008J">
    <property type="taxonomic scope" value="Bacteria"/>
</dbReference>
<evidence type="ECO:0000313" key="2">
    <source>
        <dbReference type="Proteomes" id="UP000023541"/>
    </source>
</evidence>
<keyword evidence="2" id="KW-1185">Reference proteome</keyword>
<name>A0A023BT47_9FLAO</name>
<organism evidence="1 2">
    <name type="scientific">Aquimarina atlantica</name>
    <dbReference type="NCBI Taxonomy" id="1317122"/>
    <lineage>
        <taxon>Bacteria</taxon>
        <taxon>Pseudomonadati</taxon>
        <taxon>Bacteroidota</taxon>
        <taxon>Flavobacteriia</taxon>
        <taxon>Flavobacteriales</taxon>
        <taxon>Flavobacteriaceae</taxon>
        <taxon>Aquimarina</taxon>
    </lineage>
</organism>
<dbReference type="Proteomes" id="UP000023541">
    <property type="component" value="Unassembled WGS sequence"/>
</dbReference>
<proteinExistence type="predicted"/>
<dbReference type="AlphaFoldDB" id="A0A023BT47"/>
<comment type="caution">
    <text evidence="1">The sequence shown here is derived from an EMBL/GenBank/DDBJ whole genome shotgun (WGS) entry which is preliminary data.</text>
</comment>
<sequence>MLKTILNLEGTKSLKKSEQKGIHGGRIPVLRKCCNPALRCCTTTHVALNNPSCGATYIPGCSYHPSNGCCI</sequence>
<reference evidence="1 2" key="1">
    <citation type="submission" date="2014-04" db="EMBL/GenBank/DDBJ databases">
        <title>Aquimarina sp. 22II-S11-z7 Genome Sequencing.</title>
        <authorList>
            <person name="Lai Q."/>
        </authorList>
    </citation>
    <scope>NUCLEOTIDE SEQUENCE [LARGE SCALE GENOMIC DNA]</scope>
    <source>
        <strain evidence="1 2">22II-S11-z7</strain>
    </source>
</reference>
<dbReference type="OrthoDB" id="1163533at2"/>
<protein>
    <submittedName>
        <fullName evidence="1">Uncharacterized protein</fullName>
    </submittedName>
</protein>
<dbReference type="RefSeq" id="WP_034242863.1">
    <property type="nucleotide sequence ID" value="NZ_AQRA01000006.1"/>
</dbReference>
<accession>A0A023BT47</accession>